<evidence type="ECO:0000313" key="2">
    <source>
        <dbReference type="Proteomes" id="UP000011116"/>
    </source>
</evidence>
<organism evidence="1 2">
    <name type="scientific">Hordeum vulgare subsp. vulgare</name>
    <name type="common">Domesticated barley</name>
    <dbReference type="NCBI Taxonomy" id="112509"/>
    <lineage>
        <taxon>Eukaryota</taxon>
        <taxon>Viridiplantae</taxon>
        <taxon>Streptophyta</taxon>
        <taxon>Embryophyta</taxon>
        <taxon>Tracheophyta</taxon>
        <taxon>Spermatophyta</taxon>
        <taxon>Magnoliopsida</taxon>
        <taxon>Liliopsida</taxon>
        <taxon>Poales</taxon>
        <taxon>Poaceae</taxon>
        <taxon>BOP clade</taxon>
        <taxon>Pooideae</taxon>
        <taxon>Triticodae</taxon>
        <taxon>Triticeae</taxon>
        <taxon>Hordeinae</taxon>
        <taxon>Hordeum</taxon>
    </lineage>
</organism>
<protein>
    <submittedName>
        <fullName evidence="1">Uncharacterized protein</fullName>
    </submittedName>
</protein>
<dbReference type="EnsemblPlants" id="HORVU.MOREX.r3.2HG0200110.1">
    <property type="protein sequence ID" value="HORVU.MOREX.r3.2HG0200110.1.CDS1"/>
    <property type="gene ID" value="HORVU.MOREX.r3.2HG0200110"/>
</dbReference>
<sequence>MADLDAYNDTDLLGAELHGYATGAHLRLSVTSSFQNKVWFSNEETTTMLMNPQIWRNPVGVVLDDQGFTQDCYGLVIDEEELGQMADWAGLMTVIEDKWPYYNGVLVHDPMHEDKFVGIKKNHAAHRRRDSSEIVCMRYEVKGTYRCRRRTVLPDNFEAIAGYPAPFPGVMVLQYQLAPSAPRAVCVAVAQVVAANVAFRRNQLGELFVPLYGGPARPPGMLLPF</sequence>
<keyword evidence="2" id="KW-1185">Reference proteome</keyword>
<dbReference type="Proteomes" id="UP000011116">
    <property type="component" value="Chromosome 2H"/>
</dbReference>
<name>A0A8I6XIM4_HORVV</name>
<dbReference type="AlphaFoldDB" id="A0A8I6XIM4"/>
<dbReference type="Gramene" id="HORVU.MOREX.r2.2HG0166230.1">
    <property type="protein sequence ID" value="HORVU.MOREX.r2.2HG0166230.1.CDS.1"/>
    <property type="gene ID" value="HORVU.MOREX.r2.2HG0166230"/>
</dbReference>
<accession>A0A8I6XIM4</accession>
<dbReference type="Gramene" id="HORVU.MOREX.r3.2HG0200110.1">
    <property type="protein sequence ID" value="HORVU.MOREX.r3.2HG0200110.1.CDS1"/>
    <property type="gene ID" value="HORVU.MOREX.r3.2HG0200110"/>
</dbReference>
<reference evidence="1" key="3">
    <citation type="submission" date="2022-01" db="UniProtKB">
        <authorList>
            <consortium name="EnsemblPlants"/>
        </authorList>
    </citation>
    <scope>IDENTIFICATION</scope>
    <source>
        <strain evidence="1">subsp. vulgare</strain>
    </source>
</reference>
<reference evidence="2" key="1">
    <citation type="journal article" date="2012" name="Nature">
        <title>A physical, genetic and functional sequence assembly of the barley genome.</title>
        <authorList>
            <consortium name="The International Barley Genome Sequencing Consortium"/>
            <person name="Mayer K.F."/>
            <person name="Waugh R."/>
            <person name="Brown J.W."/>
            <person name="Schulman A."/>
            <person name="Langridge P."/>
            <person name="Platzer M."/>
            <person name="Fincher G.B."/>
            <person name="Muehlbauer G.J."/>
            <person name="Sato K."/>
            <person name="Close T.J."/>
            <person name="Wise R.P."/>
            <person name="Stein N."/>
        </authorList>
    </citation>
    <scope>NUCLEOTIDE SEQUENCE [LARGE SCALE GENOMIC DNA]</scope>
    <source>
        <strain evidence="2">cv. Morex</strain>
    </source>
</reference>
<evidence type="ECO:0000313" key="1">
    <source>
        <dbReference type="EnsemblPlants" id="HORVU.MOREX.r3.2HG0200110.1.CDS1"/>
    </source>
</evidence>
<reference evidence="1" key="2">
    <citation type="submission" date="2020-10" db="EMBL/GenBank/DDBJ databases">
        <authorList>
            <person name="Scholz U."/>
            <person name="Mascher M."/>
            <person name="Fiebig A."/>
        </authorList>
    </citation>
    <scope>NUCLEOTIDE SEQUENCE [LARGE SCALE GENOMIC DNA]</scope>
    <source>
        <strain evidence="1">cv. Morex</strain>
    </source>
</reference>
<dbReference type="OMA" id="FERAGYH"/>
<proteinExistence type="predicted"/>